<protein>
    <submittedName>
        <fullName evidence="2">Nodulation protein N</fullName>
    </submittedName>
</protein>
<dbReference type="PANTHER" id="PTHR42993:SF1">
    <property type="entry name" value="MAOC-LIKE DEHYDRATASE DOMAIN-CONTAINING PROTEIN"/>
    <property type="match status" value="1"/>
</dbReference>
<evidence type="ECO:0000259" key="1">
    <source>
        <dbReference type="Pfam" id="PF01575"/>
    </source>
</evidence>
<dbReference type="AlphaFoldDB" id="A0A1R4G4Y5"/>
<gene>
    <name evidence="2" type="ORF">FM111_09440</name>
</gene>
<dbReference type="InterPro" id="IPR029069">
    <property type="entry name" value="HotDog_dom_sf"/>
</dbReference>
<dbReference type="InterPro" id="IPR002539">
    <property type="entry name" value="MaoC-like_dom"/>
</dbReference>
<sequence length="157" mass="17107">MVQAVEHASEMVSGWVEVTQAMIDDFGRATLDSDPFHNDPEWAKDNTPYGGTIAFGFLTVSLLTHLAAKAIEGAGGNFKPEGGYFLNYGFDRMRLVAPVPTGSRVRGRFVKGPEHTDEAGRVRRSMDAVIEIEGGERPALVATWLSVWVPDSVEARA</sequence>
<dbReference type="Gene3D" id="3.10.129.10">
    <property type="entry name" value="Hotdog Thioesterase"/>
    <property type="match status" value="1"/>
</dbReference>
<dbReference type="PANTHER" id="PTHR42993">
    <property type="entry name" value="MAOC-LIKE DEHYDRATASE DOMAIN-CONTAINING PROTEIN"/>
    <property type="match status" value="1"/>
</dbReference>
<name>A0A1R4G4Y5_BREDI</name>
<feature type="domain" description="MaoC-like" evidence="1">
    <location>
        <begin position="14"/>
        <end position="112"/>
    </location>
</feature>
<dbReference type="RefSeq" id="WP_087140757.1">
    <property type="nucleotide sequence ID" value="NZ_FUIE01000049.1"/>
</dbReference>
<evidence type="ECO:0000313" key="3">
    <source>
        <dbReference type="Proteomes" id="UP000195766"/>
    </source>
</evidence>
<organism evidence="2 3">
    <name type="scientific">Brevundimonas diminuta 3F5N</name>
    <dbReference type="NCBI Taxonomy" id="1255603"/>
    <lineage>
        <taxon>Bacteria</taxon>
        <taxon>Pseudomonadati</taxon>
        <taxon>Pseudomonadota</taxon>
        <taxon>Alphaproteobacteria</taxon>
        <taxon>Caulobacterales</taxon>
        <taxon>Caulobacteraceae</taxon>
        <taxon>Brevundimonas</taxon>
    </lineage>
</organism>
<dbReference type="SUPFAM" id="SSF54637">
    <property type="entry name" value="Thioesterase/thiol ester dehydrase-isomerase"/>
    <property type="match status" value="1"/>
</dbReference>
<dbReference type="Proteomes" id="UP000195766">
    <property type="component" value="Unassembled WGS sequence"/>
</dbReference>
<dbReference type="OrthoDB" id="9759612at2"/>
<evidence type="ECO:0000313" key="2">
    <source>
        <dbReference type="EMBL" id="SJM63238.1"/>
    </source>
</evidence>
<proteinExistence type="predicted"/>
<dbReference type="EMBL" id="FUIE01000049">
    <property type="protein sequence ID" value="SJM63238.1"/>
    <property type="molecule type" value="Genomic_DNA"/>
</dbReference>
<accession>A0A1R4G4Y5</accession>
<dbReference type="Pfam" id="PF01575">
    <property type="entry name" value="MaoC_dehydratas"/>
    <property type="match status" value="1"/>
</dbReference>
<reference evidence="2 3" key="1">
    <citation type="submission" date="2017-02" db="EMBL/GenBank/DDBJ databases">
        <authorList>
            <person name="Peterson S.W."/>
        </authorList>
    </citation>
    <scope>NUCLEOTIDE SEQUENCE [LARGE SCALE GENOMIC DNA]</scope>
    <source>
        <strain evidence="2 3">3F5N</strain>
    </source>
</reference>